<gene>
    <name evidence="2" type="ORF">ARTHRO_11786</name>
</gene>
<dbReference type="Proteomes" id="UP000032946">
    <property type="component" value="Chromosome"/>
</dbReference>
<dbReference type="Pfam" id="PF01850">
    <property type="entry name" value="PIN"/>
    <property type="match status" value="1"/>
</dbReference>
<proteinExistence type="predicted"/>
<dbReference type="RefSeq" id="WP_006620624.1">
    <property type="nucleotide sequence ID" value="NZ_FO818640.1"/>
</dbReference>
<dbReference type="AlphaFoldDB" id="A0A9P1KDJ6"/>
<dbReference type="Gene3D" id="3.40.50.1010">
    <property type="entry name" value="5'-nuclease"/>
    <property type="match status" value="1"/>
</dbReference>
<keyword evidence="3" id="KW-1185">Reference proteome</keyword>
<evidence type="ECO:0000259" key="1">
    <source>
        <dbReference type="Pfam" id="PF01850"/>
    </source>
</evidence>
<accession>A0A9P1KDJ6</accession>
<reference evidence="2 3" key="1">
    <citation type="submission" date="2014-02" db="EMBL/GenBank/DDBJ databases">
        <authorList>
            <person name="Genoscope - CEA"/>
        </authorList>
    </citation>
    <scope>NUCLEOTIDE SEQUENCE [LARGE SCALE GENOMIC DNA]</scope>
    <source>
        <strain evidence="2 3">PCC 8005</strain>
    </source>
</reference>
<evidence type="ECO:0000313" key="2">
    <source>
        <dbReference type="EMBL" id="CDM94112.1"/>
    </source>
</evidence>
<feature type="domain" description="PIN" evidence="1">
    <location>
        <begin position="4"/>
        <end position="135"/>
    </location>
</feature>
<dbReference type="InterPro" id="IPR002716">
    <property type="entry name" value="PIN_dom"/>
</dbReference>
<evidence type="ECO:0000313" key="3">
    <source>
        <dbReference type="Proteomes" id="UP000032946"/>
    </source>
</evidence>
<dbReference type="SUPFAM" id="SSF88723">
    <property type="entry name" value="PIN domain-like"/>
    <property type="match status" value="1"/>
</dbReference>
<organism evidence="2 3">
    <name type="scientific">Limnospira indica PCC 8005</name>
    <dbReference type="NCBI Taxonomy" id="376219"/>
    <lineage>
        <taxon>Bacteria</taxon>
        <taxon>Bacillati</taxon>
        <taxon>Cyanobacteriota</taxon>
        <taxon>Cyanophyceae</taxon>
        <taxon>Oscillatoriophycideae</taxon>
        <taxon>Oscillatoriales</taxon>
        <taxon>Sirenicapillariaceae</taxon>
        <taxon>Limnospira</taxon>
    </lineage>
</organism>
<name>A0A9P1KDJ6_9CYAN</name>
<dbReference type="EMBL" id="FO818640">
    <property type="protein sequence ID" value="CDM94112.1"/>
    <property type="molecule type" value="Genomic_DNA"/>
</dbReference>
<dbReference type="InterPro" id="IPR029060">
    <property type="entry name" value="PIN-like_dom_sf"/>
</dbReference>
<protein>
    <recommendedName>
        <fullName evidence="1">PIN domain-containing protein</fullName>
    </recommendedName>
</protein>
<sequence>MSFLIDTNILLRSADANHSMYADAVTATNILLAQGGDVCIIPQNLIEFWNVYTRPVDKNGLGHTPTEAAAEVNRLKGLFLLLPDRLAIYSEWERLVLTYGVRGVNVHDARLVAAMLIHGLTHILTFNIRDFARYGEVMAVHPMDVRS</sequence>